<evidence type="ECO:0000256" key="3">
    <source>
        <dbReference type="ARBA" id="ARBA00023239"/>
    </source>
</evidence>
<keyword evidence="2" id="KW-0479">Metal-binding</keyword>
<dbReference type="InterPro" id="IPR015813">
    <property type="entry name" value="Pyrv/PenolPyrv_kinase-like_dom"/>
</dbReference>
<reference evidence="5 6" key="1">
    <citation type="submission" date="2020-08" db="EMBL/GenBank/DDBJ databases">
        <title>Genomic Encyclopedia of Type Strains, Phase IV (KMG-IV): sequencing the most valuable type-strain genomes for metagenomic binning, comparative biology and taxonomic classification.</title>
        <authorList>
            <person name="Goeker M."/>
        </authorList>
    </citation>
    <scope>NUCLEOTIDE SEQUENCE [LARGE SCALE GENOMIC DNA]</scope>
    <source>
        <strain evidence="5 6">DSM 29514</strain>
    </source>
</reference>
<gene>
    <name evidence="5" type="ORF">GGQ72_002963</name>
</gene>
<keyword evidence="6" id="KW-1185">Reference proteome</keyword>
<dbReference type="EC" id="4.1.2.52" evidence="5"/>
<dbReference type="SUPFAM" id="SSF51621">
    <property type="entry name" value="Phosphoenolpyruvate/pyruvate domain"/>
    <property type="match status" value="1"/>
</dbReference>
<evidence type="ECO:0000259" key="4">
    <source>
        <dbReference type="Pfam" id="PF03328"/>
    </source>
</evidence>
<feature type="domain" description="HpcH/HpaI aldolase/citrate lyase" evidence="4">
    <location>
        <begin position="18"/>
        <end position="223"/>
    </location>
</feature>
<dbReference type="InterPro" id="IPR005000">
    <property type="entry name" value="Aldolase/citrate-lyase_domain"/>
</dbReference>
<accession>A0A7W6LHB8</accession>
<comment type="caution">
    <text evidence="5">The sequence shown here is derived from an EMBL/GenBank/DDBJ whole genome shotgun (WGS) entry which is preliminary data.</text>
</comment>
<comment type="similarity">
    <text evidence="1">Belongs to the HpcH/HpaI aldolase family.</text>
</comment>
<evidence type="ECO:0000256" key="1">
    <source>
        <dbReference type="ARBA" id="ARBA00005568"/>
    </source>
</evidence>
<dbReference type="EMBL" id="JACIEC010000003">
    <property type="protein sequence ID" value="MBB4144406.1"/>
    <property type="molecule type" value="Genomic_DNA"/>
</dbReference>
<protein>
    <submittedName>
        <fullName evidence="5">4-hydroxy-2-oxoheptanedioate aldolase</fullName>
        <ecNumber evidence="5">4.1.2.52</ecNumber>
    </submittedName>
</protein>
<proteinExistence type="inferred from homology"/>
<dbReference type="PANTHER" id="PTHR30502:SF0">
    <property type="entry name" value="PHOSPHOENOLPYRUVATE CARBOXYLASE FAMILY PROTEIN"/>
    <property type="match status" value="1"/>
</dbReference>
<sequence length="274" mass="29246">MYRPNVLKQRLLAGEAAYGCWVAGGTPTECEVLGHVGFDFILADFEHGIGDTRDIVDSLRALETTPSPAMVRVGWNDHVLLKRVLDGGVQSVMIPSVDTVEAAEQAIRACYYPPAGIRGYAASIVRASTYGMEPDYIHKANDNMLIAIQLESVTAIENAAGIAALEGADIVFIGINDLAGNMGLLGQTEHPEVQALARQAEKAILDAGKVLGTVPNGGASVNDLLDRGYRFIVGPHNIALLRDAAASALGEYQSLKQARERGEKPSVEMKGKSY</sequence>
<dbReference type="GO" id="GO:0046872">
    <property type="term" value="F:metal ion binding"/>
    <property type="evidence" value="ECO:0007669"/>
    <property type="project" value="UniProtKB-KW"/>
</dbReference>
<evidence type="ECO:0000313" key="6">
    <source>
        <dbReference type="Proteomes" id="UP000519897"/>
    </source>
</evidence>
<dbReference type="RefSeq" id="WP_062556511.1">
    <property type="nucleotide sequence ID" value="NZ_CP049249.1"/>
</dbReference>
<evidence type="ECO:0000313" key="5">
    <source>
        <dbReference type="EMBL" id="MBB4144406.1"/>
    </source>
</evidence>
<dbReference type="AlphaFoldDB" id="A0A7W6LHB8"/>
<dbReference type="Pfam" id="PF03328">
    <property type="entry name" value="HpcH_HpaI"/>
    <property type="match status" value="1"/>
</dbReference>
<dbReference type="GO" id="GO:0005737">
    <property type="term" value="C:cytoplasm"/>
    <property type="evidence" value="ECO:0007669"/>
    <property type="project" value="TreeGrafter"/>
</dbReference>
<dbReference type="GO" id="GO:0016832">
    <property type="term" value="F:aldehyde-lyase activity"/>
    <property type="evidence" value="ECO:0007669"/>
    <property type="project" value="TreeGrafter"/>
</dbReference>
<dbReference type="Gene3D" id="3.20.20.60">
    <property type="entry name" value="Phosphoenolpyruvate-binding domains"/>
    <property type="match status" value="1"/>
</dbReference>
<dbReference type="InterPro" id="IPR040442">
    <property type="entry name" value="Pyrv_kinase-like_dom_sf"/>
</dbReference>
<name>A0A7W6LHB8_9HYPH</name>
<organism evidence="5 6">
    <name type="scientific">Rhizobium rhizoryzae</name>
    <dbReference type="NCBI Taxonomy" id="451876"/>
    <lineage>
        <taxon>Bacteria</taxon>
        <taxon>Pseudomonadati</taxon>
        <taxon>Pseudomonadota</taxon>
        <taxon>Alphaproteobacteria</taxon>
        <taxon>Hyphomicrobiales</taxon>
        <taxon>Rhizobiaceae</taxon>
        <taxon>Rhizobium/Agrobacterium group</taxon>
        <taxon>Rhizobium</taxon>
    </lineage>
</organism>
<dbReference type="PANTHER" id="PTHR30502">
    <property type="entry name" value="2-KETO-3-DEOXY-L-RHAMNONATE ALDOLASE"/>
    <property type="match status" value="1"/>
</dbReference>
<evidence type="ECO:0000256" key="2">
    <source>
        <dbReference type="ARBA" id="ARBA00022723"/>
    </source>
</evidence>
<dbReference type="InterPro" id="IPR050251">
    <property type="entry name" value="HpcH-HpaI_aldolase"/>
</dbReference>
<dbReference type="Proteomes" id="UP000519897">
    <property type="component" value="Unassembled WGS sequence"/>
</dbReference>
<keyword evidence="3 5" id="KW-0456">Lyase</keyword>